<dbReference type="Proteomes" id="UP000245626">
    <property type="component" value="Unassembled WGS sequence"/>
</dbReference>
<evidence type="ECO:0000313" key="2">
    <source>
        <dbReference type="Proteomes" id="UP000245626"/>
    </source>
</evidence>
<name>A0ACD0NUQ0_9BASI</name>
<reference evidence="1 2" key="1">
    <citation type="journal article" date="2018" name="Mol. Biol. Evol.">
        <title>Broad Genomic Sampling Reveals a Smut Pathogenic Ancestry of the Fungal Clade Ustilaginomycotina.</title>
        <authorList>
            <person name="Kijpornyongpan T."/>
            <person name="Mondo S.J."/>
            <person name="Barry K."/>
            <person name="Sandor L."/>
            <person name="Lee J."/>
            <person name="Lipzen A."/>
            <person name="Pangilinan J."/>
            <person name="LaButti K."/>
            <person name="Hainaut M."/>
            <person name="Henrissat B."/>
            <person name="Grigoriev I.V."/>
            <person name="Spatafora J.W."/>
            <person name="Aime M.C."/>
        </authorList>
    </citation>
    <scope>NUCLEOTIDE SEQUENCE [LARGE SCALE GENOMIC DNA]</scope>
    <source>
        <strain evidence="1 2">SA 807</strain>
    </source>
</reference>
<gene>
    <name evidence="1" type="ORF">IE53DRAFT_317414</name>
</gene>
<proteinExistence type="predicted"/>
<dbReference type="EMBL" id="KZ820033">
    <property type="protein sequence ID" value="PWN49562.1"/>
    <property type="molecule type" value="Genomic_DNA"/>
</dbReference>
<sequence>MLASSDPGTEIKIQLDPDSKRPSAYQVDAQLEKTRSKTEPEELGEKGKDVGQEGSPVSFGRIFAFAKRRHMILNLIGLVAACGAGVAQPLMTIFIGRISTYFLRYSNAVESGNHQAFQQARVELDHNIRQDALVLVYLAIAMFFAVSTFADENMALWSYTAEKICTRIREAYLRSILRQEIAFFDDFGPGEIASRIRTDIHLIQGGISEKVPTSVMYLATFVSAFAVAFSRSWRLSLVLLPITPCIFLTGAVMSVVTRKAKEVELEGTAKGASRAEEVFSSIRTAKAFGKESVMLKQYDDCNEQTTIQGAKIGTLQGIGVGCLLFIIYSGYALAFFYGSKLIARGNIAAGDIISVIFSNFIGAFAIGNLFPNFEAFSMALASAGPVLRAIEREPLISCKESGNVTLDSIKGRIDLQDVHFRYPSRPDVAILRGLSLSIQEGKTTALVGASGCGKSTVLSLMERFYDPDSGHVLLDGVELRNLDLGWLRNNVGLVSQEPTLFATTVRGNIELGLSNDPKKSTLSASELFERVVASAKKANAHDFITSLPQGYDTVVGEKGALLSGGQKQRIAIARAIVKDPRILLLDEATSALDTSSESIVQAALDAASEGRTTIVVSHRLSTIKNADQIVVLGPQGVLEQGSHKELLSKEKGIYAGMVDAQKILQAEEGKEKLPQESSTTLSILGGGEEPDPSNFTLRKVPSSLSSKPARPSLESLARKVSTLEEGSTPRTRQEGLVAIIRSIMKNGQDRKIWRSYAAGLICSSISGAIYPVYAIVFGISLQNFYRCSGTVPGPCAEPARGDMLREALLNSGAFFIIAIGATFVSLLQVNILTRAGSTVVQRTRHMMFDALLRADVPFFDIATHSSSGLTSSLTDNSQKVYGLLGPTLGNVVQCISTMLIGYIIAIAYGWRLALVVIACSPLTLSAGLLRLRTISNKEEMTMSSHEEATRQASEAVGAIRTVVSFNLQEDCLRRYQEELRRPAKLLNITIVKASLLYAVSQCVIFFAIALAFWYGGHQLMDGVYTSKDFFTILMAVVYGSSQAGNMFNYTADMSNARSAAVEVMKIVNMKPKIECDREKGKAVETVEGGIRLSKVNFKYPSRPDVPILRSLSLEIKPGSFCALVGGSGCGKSTILQLLERFHDAESGEILLDGQNIRSLNLSSLRSQMSLVSQEPTLYDGTIGWNIALGGAGDPKDVTPEQIRKAAEIAQVKDFIESLPEGFETHVSGRGVQLSGGQKQRIAIARAMVRDPKILLLDEATSALDSNSEKAVQKALDEASKGRTTIAIAHRLGTIAKADQIFVLKDGAVAESGTSESLIEKKGIYAEMVRLQSNQ</sequence>
<accession>A0ACD0NUQ0</accession>
<organism evidence="1 2">
    <name type="scientific">Violaceomyces palustris</name>
    <dbReference type="NCBI Taxonomy" id="1673888"/>
    <lineage>
        <taxon>Eukaryota</taxon>
        <taxon>Fungi</taxon>
        <taxon>Dikarya</taxon>
        <taxon>Basidiomycota</taxon>
        <taxon>Ustilaginomycotina</taxon>
        <taxon>Ustilaginomycetes</taxon>
        <taxon>Violaceomycetales</taxon>
        <taxon>Violaceomycetaceae</taxon>
        <taxon>Violaceomyces</taxon>
    </lineage>
</organism>
<keyword evidence="2" id="KW-1185">Reference proteome</keyword>
<evidence type="ECO:0000313" key="1">
    <source>
        <dbReference type="EMBL" id="PWN49562.1"/>
    </source>
</evidence>
<protein>
    <submittedName>
        <fullName evidence="1">ABC multidrug transporter</fullName>
    </submittedName>
</protein>